<evidence type="ECO:0000256" key="1">
    <source>
        <dbReference type="SAM" id="Coils"/>
    </source>
</evidence>
<feature type="coiled-coil region" evidence="1">
    <location>
        <begin position="434"/>
        <end position="565"/>
    </location>
</feature>
<feature type="region of interest" description="Disordered" evidence="2">
    <location>
        <begin position="101"/>
        <end position="136"/>
    </location>
</feature>
<feature type="coiled-coil region" evidence="1">
    <location>
        <begin position="625"/>
        <end position="652"/>
    </location>
</feature>
<evidence type="ECO:0000256" key="2">
    <source>
        <dbReference type="SAM" id="MobiDB-lite"/>
    </source>
</evidence>
<keyword evidence="1" id="KW-0175">Coiled coil</keyword>
<keyword evidence="4" id="KW-1185">Reference proteome</keyword>
<comment type="caution">
    <text evidence="3">The sequence shown here is derived from an EMBL/GenBank/DDBJ whole genome shotgun (WGS) entry which is preliminary data.</text>
</comment>
<organism evidence="3 4">
    <name type="scientific">Takifugu bimaculatus</name>
    <dbReference type="NCBI Taxonomy" id="433685"/>
    <lineage>
        <taxon>Eukaryota</taxon>
        <taxon>Metazoa</taxon>
        <taxon>Chordata</taxon>
        <taxon>Craniata</taxon>
        <taxon>Vertebrata</taxon>
        <taxon>Euteleostomi</taxon>
        <taxon>Actinopterygii</taxon>
        <taxon>Neopterygii</taxon>
        <taxon>Teleostei</taxon>
        <taxon>Neoteleostei</taxon>
        <taxon>Acanthomorphata</taxon>
        <taxon>Eupercaria</taxon>
        <taxon>Tetraodontiformes</taxon>
        <taxon>Tetradontoidea</taxon>
        <taxon>Tetraodontidae</taxon>
        <taxon>Takifugu</taxon>
    </lineage>
</organism>
<gene>
    <name evidence="3" type="ORF">fugu_003849</name>
</gene>
<feature type="compositionally biased region" description="Polar residues" evidence="2">
    <location>
        <begin position="765"/>
        <end position="774"/>
    </location>
</feature>
<protein>
    <submittedName>
        <fullName evidence="3">Uncharacterized protein</fullName>
    </submittedName>
</protein>
<dbReference type="AlphaFoldDB" id="A0A4Z2BBT3"/>
<feature type="compositionally biased region" description="Basic and acidic residues" evidence="2">
    <location>
        <begin position="1"/>
        <end position="14"/>
    </location>
</feature>
<reference evidence="3 4" key="1">
    <citation type="submission" date="2019-04" db="EMBL/GenBank/DDBJ databases">
        <title>The sequence and de novo assembly of Takifugu bimaculatus genome using PacBio and Hi-C technologies.</title>
        <authorList>
            <person name="Xu P."/>
            <person name="Liu B."/>
            <person name="Zhou Z."/>
        </authorList>
    </citation>
    <scope>NUCLEOTIDE SEQUENCE [LARGE SCALE GENOMIC DNA]</scope>
    <source>
        <strain evidence="3">TB-2018</strain>
        <tissue evidence="3">Muscle</tissue>
    </source>
</reference>
<proteinExistence type="predicted"/>
<sequence length="774" mass="88489">MADRDHDGTRKDTEELLYSDDPVTEGPEKTSDTGTRHQEERESQREQIVWRLKRLLGDACDGAQITVESQPPSESICTEDFLGRFRDEMVDVTLLEDKLQQQKTDQERHKEKRQNLLSVGGKGATASGKSTRTKEDPQYCQKDHVCCNTEAVMGNESLQQNKLSSKIKTLAGNFTASACTKCKKEEETLKSKKIQIKHAELSLSELQKRRKHALQELARLAAEKAVMGKEKNSLEFVLKESRCRQHELQRQRESSISEHSVVMSVLEREEMDRQLDCAKTDLFAEQRRSREKLESMQDKLEETCEHLQIVTDSEGLLRSRCACLEEKQKQDKEKIEAAEILVNKLQGELGQCTMKKDTLERTLAQKELQLLEFQEQQRALHAERDGLRGALQLLKSQHSCVVKDAQEQTQRMVRVQEMKRDSCARQREQESLLAAVCQTLKEEHEAKYQRLQKDVTQETQKVVLQLEVAQKETERLRRMLEEQEGSCNQINAGLEQQMQQWARDLQAEYQNLHALLDRGAEERSSVQLPVGSTVPEALANLRILREELKNLLGHLQRQLESQKQASECLRIRMEQEVRLQMKHLRTERDRALKSVKERLIQEHIEELSSLKWAHLSDGGAEGGAAASLRKQLQAKDVELRQVQRRMAQWKAQTAARLAFRFEEELTAELERKTSEPDEKMMSGQDKDQMATVCSSAPPLTASSCSSDVASLKLLRYLQDKVKQLRVENQAFGWSSSSATAVSSHLSGADPATASDQRTRTRWDSQPRSVRTAPS</sequence>
<feature type="compositionally biased region" description="Low complexity" evidence="2">
    <location>
        <begin position="734"/>
        <end position="746"/>
    </location>
</feature>
<feature type="coiled-coil region" evidence="1">
    <location>
        <begin position="189"/>
        <end position="223"/>
    </location>
</feature>
<accession>A0A4Z2BBT3</accession>
<feature type="region of interest" description="Disordered" evidence="2">
    <location>
        <begin position="1"/>
        <end position="45"/>
    </location>
</feature>
<feature type="region of interest" description="Disordered" evidence="2">
    <location>
        <begin position="733"/>
        <end position="774"/>
    </location>
</feature>
<evidence type="ECO:0000313" key="3">
    <source>
        <dbReference type="EMBL" id="TNM89615.1"/>
    </source>
</evidence>
<name>A0A4Z2BBT3_9TELE</name>
<feature type="compositionally biased region" description="Basic and acidic residues" evidence="2">
    <location>
        <begin position="26"/>
        <end position="45"/>
    </location>
</feature>
<evidence type="ECO:0000313" key="4">
    <source>
        <dbReference type="Proteomes" id="UP000516260"/>
    </source>
</evidence>
<dbReference type="Proteomes" id="UP000516260">
    <property type="component" value="Chromosome 4"/>
</dbReference>
<feature type="coiled-coil region" evidence="1">
    <location>
        <begin position="283"/>
        <end position="383"/>
    </location>
</feature>
<dbReference type="EMBL" id="SWLE01000017">
    <property type="protein sequence ID" value="TNM89615.1"/>
    <property type="molecule type" value="Genomic_DNA"/>
</dbReference>